<evidence type="ECO:0000256" key="1">
    <source>
        <dbReference type="SAM" id="Coils"/>
    </source>
</evidence>
<protein>
    <submittedName>
        <fullName evidence="3">Uncharacterized protein</fullName>
    </submittedName>
</protein>
<dbReference type="EMBL" id="MLAK01000749">
    <property type="protein sequence ID" value="OHT05688.1"/>
    <property type="molecule type" value="Genomic_DNA"/>
</dbReference>
<organism evidence="3 4">
    <name type="scientific">Tritrichomonas foetus</name>
    <dbReference type="NCBI Taxonomy" id="1144522"/>
    <lineage>
        <taxon>Eukaryota</taxon>
        <taxon>Metamonada</taxon>
        <taxon>Parabasalia</taxon>
        <taxon>Tritrichomonadida</taxon>
        <taxon>Tritrichomonadidae</taxon>
        <taxon>Tritrichomonas</taxon>
    </lineage>
</organism>
<reference evidence="3" key="1">
    <citation type="submission" date="2016-10" db="EMBL/GenBank/DDBJ databases">
        <authorList>
            <person name="Benchimol M."/>
            <person name="Almeida L.G."/>
            <person name="Vasconcelos A.T."/>
            <person name="Perreira-Neves A."/>
            <person name="Rosa I.A."/>
            <person name="Tasca T."/>
            <person name="Bogo M.R."/>
            <person name="de Souza W."/>
        </authorList>
    </citation>
    <scope>NUCLEOTIDE SEQUENCE [LARGE SCALE GENOMIC DNA]</scope>
    <source>
        <strain evidence="3">K</strain>
    </source>
</reference>
<dbReference type="RefSeq" id="XP_068358824.1">
    <property type="nucleotide sequence ID" value="XM_068492729.1"/>
</dbReference>
<gene>
    <name evidence="3" type="ORF">TRFO_05827</name>
</gene>
<dbReference type="Proteomes" id="UP000179807">
    <property type="component" value="Unassembled WGS sequence"/>
</dbReference>
<dbReference type="GeneID" id="94827433"/>
<dbReference type="VEuPathDB" id="TrichDB:TRFO_05827"/>
<feature type="region of interest" description="Disordered" evidence="2">
    <location>
        <begin position="177"/>
        <end position="230"/>
    </location>
</feature>
<accession>A0A1J4K4C5</accession>
<sequence>MSLDSPAYVAALQHRQLQKKLQAQSFSEIQDSSIITPNASRLAIEAFEENQRLLAQIDQMKSNHAAEMRKLRDEYDARLIKLSANEERFSLILKEKNEVIENLQRQAESVDKDNMIIKLNEQIRNLNLQYESLVDSKSHQIERLQDALEKVEFLSEENQKLRNQISLQNQNNYHYQNSSLFNRPYDSPYISPYNSPSRNQQESDSSRLNQTPTQTRSKIGTPRRPPTNLSQTLVNESISEINRESEVIRKTLTPPASITRTGGRRRAPPDHPALAEQIVFGDSNSPKNSPYSGVEMIGLTIDEIKTSLEALSLERMELEKRISKTLPNDRSSIGMSARMQRERDELHLDEVDKMIQRMRLELIKAGSH</sequence>
<evidence type="ECO:0000256" key="2">
    <source>
        <dbReference type="SAM" id="MobiDB-lite"/>
    </source>
</evidence>
<feature type="compositionally biased region" description="Polar residues" evidence="2">
    <location>
        <begin position="192"/>
        <end position="218"/>
    </location>
</feature>
<proteinExistence type="predicted"/>
<keyword evidence="4" id="KW-1185">Reference proteome</keyword>
<evidence type="ECO:0000313" key="4">
    <source>
        <dbReference type="Proteomes" id="UP000179807"/>
    </source>
</evidence>
<comment type="caution">
    <text evidence="3">The sequence shown here is derived from an EMBL/GenBank/DDBJ whole genome shotgun (WGS) entry which is preliminary data.</text>
</comment>
<name>A0A1J4K4C5_9EUKA</name>
<keyword evidence="1" id="KW-0175">Coiled coil</keyword>
<feature type="coiled-coil region" evidence="1">
    <location>
        <begin position="43"/>
        <end position="171"/>
    </location>
</feature>
<dbReference type="AlphaFoldDB" id="A0A1J4K4C5"/>
<evidence type="ECO:0000313" key="3">
    <source>
        <dbReference type="EMBL" id="OHT05688.1"/>
    </source>
</evidence>